<dbReference type="InterPro" id="IPR036388">
    <property type="entry name" value="WH-like_DNA-bd_sf"/>
</dbReference>
<dbReference type="SUPFAM" id="SSF48295">
    <property type="entry name" value="TrpR-like"/>
    <property type="match status" value="3"/>
</dbReference>
<dbReference type="RefSeq" id="WP_002483560.1">
    <property type="nucleotide sequence ID" value="NZ_CAXOKG010000001.1"/>
</dbReference>
<comment type="similarity">
    <text evidence="1">Belongs to the IS150/IS1296 orfA family.</text>
</comment>
<dbReference type="Proteomes" id="UP000254707">
    <property type="component" value="Unassembled WGS sequence"/>
</dbReference>
<dbReference type="AlphaFoldDB" id="A0A380HLY0"/>
<protein>
    <submittedName>
        <fullName evidence="3">Transposase</fullName>
    </submittedName>
</protein>
<dbReference type="Gene3D" id="1.10.10.10">
    <property type="entry name" value="Winged helix-like DNA-binding domain superfamily/Winged helix DNA-binding domain"/>
    <property type="match status" value="2"/>
</dbReference>
<dbReference type="PANTHER" id="PTHR33795:SF1">
    <property type="entry name" value="INSERTION ELEMENT IS150 PROTEIN INSJ"/>
    <property type="match status" value="1"/>
</dbReference>
<dbReference type="EMBL" id="UHED01000001">
    <property type="protein sequence ID" value="SUM83308.1"/>
    <property type="molecule type" value="Genomic_DNA"/>
</dbReference>
<evidence type="ECO:0000256" key="1">
    <source>
        <dbReference type="ARBA" id="ARBA00038232"/>
    </source>
</evidence>
<accession>A0A380HLY0</accession>
<dbReference type="InterPro" id="IPR055247">
    <property type="entry name" value="InsJ-like_HTH"/>
</dbReference>
<sequence>MTTNKMRLEKHIKIVEDIVDGNISRYSTAKNNGVSSATLQEWVRRYKAYGVDGLKPFSKRNKYSAEIKAIAIEDVLERNIPLYKVVNKYNISSISVLKLWLRNYKKGKSNKHTGKGFSTMNKSRKTTLSERIEITENVIAKNYNYQEASVEYGVSYHQIYHWVKSYKKNGIDGLKDKRGKNKKQELSEIELIKLENKKLKTRIEYLEMDKAIVKKWQEFKYRNNHFH</sequence>
<organism evidence="3 4">
    <name type="scientific">Staphylococcus saprophyticus</name>
    <dbReference type="NCBI Taxonomy" id="29385"/>
    <lineage>
        <taxon>Bacteria</taxon>
        <taxon>Bacillati</taxon>
        <taxon>Bacillota</taxon>
        <taxon>Bacilli</taxon>
        <taxon>Bacillales</taxon>
        <taxon>Staphylococcaceae</taxon>
        <taxon>Staphylococcus</taxon>
    </lineage>
</organism>
<dbReference type="Pfam" id="PF13518">
    <property type="entry name" value="HTH_28"/>
    <property type="match status" value="2"/>
</dbReference>
<dbReference type="PANTHER" id="PTHR33795">
    <property type="entry name" value="INSERTION ELEMENT IS150 PROTEIN INSJ"/>
    <property type="match status" value="1"/>
</dbReference>
<gene>
    <name evidence="3" type="ORF">NCTC7688_01884</name>
</gene>
<dbReference type="InterPro" id="IPR052057">
    <property type="entry name" value="IS150/IS1296_orfA-like"/>
</dbReference>
<evidence type="ECO:0000313" key="3">
    <source>
        <dbReference type="EMBL" id="SUM83308.1"/>
    </source>
</evidence>
<proteinExistence type="inferred from homology"/>
<name>A0A380HLY0_STASA</name>
<reference evidence="3 4" key="1">
    <citation type="submission" date="2018-06" db="EMBL/GenBank/DDBJ databases">
        <authorList>
            <consortium name="Pathogen Informatics"/>
            <person name="Doyle S."/>
        </authorList>
    </citation>
    <scope>NUCLEOTIDE SEQUENCE [LARGE SCALE GENOMIC DNA]</scope>
    <source>
        <strain evidence="3 4">NCTC7688</strain>
    </source>
</reference>
<evidence type="ECO:0000259" key="2">
    <source>
        <dbReference type="Pfam" id="PF13518"/>
    </source>
</evidence>
<feature type="domain" description="Insertion element IS150 protein InsJ-like helix-turn-helix" evidence="2">
    <location>
        <begin position="131"/>
        <end position="182"/>
    </location>
</feature>
<dbReference type="GO" id="GO:0043565">
    <property type="term" value="F:sequence-specific DNA binding"/>
    <property type="evidence" value="ECO:0007669"/>
    <property type="project" value="InterPro"/>
</dbReference>
<dbReference type="InterPro" id="IPR010921">
    <property type="entry name" value="Trp_repressor/repl_initiator"/>
</dbReference>
<feature type="domain" description="Insertion element IS150 protein InsJ-like helix-turn-helix" evidence="2">
    <location>
        <begin position="13"/>
        <end position="61"/>
    </location>
</feature>
<evidence type="ECO:0000313" key="4">
    <source>
        <dbReference type="Proteomes" id="UP000254707"/>
    </source>
</evidence>